<reference evidence="1 2" key="1">
    <citation type="journal article" date="2015" name="Nature">
        <title>rRNA introns, odd ribosomes, and small enigmatic genomes across a large radiation of phyla.</title>
        <authorList>
            <person name="Brown C.T."/>
            <person name="Hug L.A."/>
            <person name="Thomas B.C."/>
            <person name="Sharon I."/>
            <person name="Castelle C.J."/>
            <person name="Singh A."/>
            <person name="Wilkins M.J."/>
            <person name="Williams K.H."/>
            <person name="Banfield J.F."/>
        </authorList>
    </citation>
    <scope>NUCLEOTIDE SEQUENCE [LARGE SCALE GENOMIC DNA]</scope>
</reference>
<organism evidence="1 2">
    <name type="scientific">Candidatus Daviesbacteria bacterium GW2011_GWB1_41_5</name>
    <dbReference type="NCBI Taxonomy" id="1618429"/>
    <lineage>
        <taxon>Bacteria</taxon>
        <taxon>Candidatus Daviesiibacteriota</taxon>
    </lineage>
</organism>
<comment type="caution">
    <text evidence="1">The sequence shown here is derived from an EMBL/GenBank/DDBJ whole genome shotgun (WGS) entry which is preliminary data.</text>
</comment>
<evidence type="ECO:0000313" key="2">
    <source>
        <dbReference type="Proteomes" id="UP000034753"/>
    </source>
</evidence>
<dbReference type="EMBL" id="LCBN01000056">
    <property type="protein sequence ID" value="KKS12211.1"/>
    <property type="molecule type" value="Genomic_DNA"/>
</dbReference>
<accession>A0A0G0YRA8</accession>
<dbReference type="AlphaFoldDB" id="A0A0G0YRA8"/>
<dbReference type="Proteomes" id="UP000034753">
    <property type="component" value="Unassembled WGS sequence"/>
</dbReference>
<name>A0A0G0YRA8_9BACT</name>
<evidence type="ECO:0000313" key="1">
    <source>
        <dbReference type="EMBL" id="KKS12211.1"/>
    </source>
</evidence>
<gene>
    <name evidence="1" type="ORF">UU67_C0056G0003</name>
</gene>
<protein>
    <submittedName>
        <fullName evidence="1">Uncharacterized protein</fullName>
    </submittedName>
</protein>
<proteinExistence type="predicted"/>
<sequence>MKKKVEIFAVLCAVEAPNVKLAAAVSWTGQGAYKHRDD</sequence>